<evidence type="ECO:0000313" key="6">
    <source>
        <dbReference type="Proteomes" id="UP000682134"/>
    </source>
</evidence>
<feature type="domain" description="HTH cro/C1-type" evidence="4">
    <location>
        <begin position="11"/>
        <end position="65"/>
    </location>
</feature>
<dbReference type="SMART" id="SM00530">
    <property type="entry name" value="HTH_XRE"/>
    <property type="match status" value="1"/>
</dbReference>
<organism evidence="5 6">
    <name type="scientific">Gottfriedia endophytica</name>
    <dbReference type="NCBI Taxonomy" id="2820819"/>
    <lineage>
        <taxon>Bacteria</taxon>
        <taxon>Bacillati</taxon>
        <taxon>Bacillota</taxon>
        <taxon>Bacilli</taxon>
        <taxon>Bacillales</taxon>
        <taxon>Bacillaceae</taxon>
        <taxon>Gottfriedia</taxon>
    </lineage>
</organism>
<protein>
    <submittedName>
        <fullName evidence="5">Helix-turn-helix transcriptional regulator</fullName>
    </submittedName>
</protein>
<comment type="caution">
    <text evidence="5">The sequence shown here is derived from an EMBL/GenBank/DDBJ whole genome shotgun (WGS) entry which is preliminary data.</text>
</comment>
<keyword evidence="2" id="KW-0238">DNA-binding</keyword>
<name>A0A940NWU5_9BACI</name>
<evidence type="ECO:0000256" key="2">
    <source>
        <dbReference type="ARBA" id="ARBA00023125"/>
    </source>
</evidence>
<proteinExistence type="predicted"/>
<dbReference type="EMBL" id="JAGIYQ010000011">
    <property type="protein sequence ID" value="MBP0726418.1"/>
    <property type="molecule type" value="Genomic_DNA"/>
</dbReference>
<accession>A0A940NWU5</accession>
<dbReference type="PANTHER" id="PTHR46797">
    <property type="entry name" value="HTH-TYPE TRANSCRIPTIONAL REGULATOR"/>
    <property type="match status" value="1"/>
</dbReference>
<dbReference type="Gene3D" id="1.10.260.40">
    <property type="entry name" value="lambda repressor-like DNA-binding domains"/>
    <property type="match status" value="1"/>
</dbReference>
<keyword evidence="1" id="KW-0805">Transcription regulation</keyword>
<dbReference type="GO" id="GO:0005829">
    <property type="term" value="C:cytosol"/>
    <property type="evidence" value="ECO:0007669"/>
    <property type="project" value="TreeGrafter"/>
</dbReference>
<dbReference type="Pfam" id="PF01381">
    <property type="entry name" value="HTH_3"/>
    <property type="match status" value="1"/>
</dbReference>
<dbReference type="AlphaFoldDB" id="A0A940NWU5"/>
<dbReference type="InterPro" id="IPR001387">
    <property type="entry name" value="Cro/C1-type_HTH"/>
</dbReference>
<dbReference type="InterPro" id="IPR010982">
    <property type="entry name" value="Lambda_DNA-bd_dom_sf"/>
</dbReference>
<dbReference type="SUPFAM" id="SSF47413">
    <property type="entry name" value="lambda repressor-like DNA-binding domains"/>
    <property type="match status" value="1"/>
</dbReference>
<dbReference type="GO" id="GO:0003700">
    <property type="term" value="F:DNA-binding transcription factor activity"/>
    <property type="evidence" value="ECO:0007669"/>
    <property type="project" value="TreeGrafter"/>
</dbReference>
<evidence type="ECO:0000259" key="4">
    <source>
        <dbReference type="PROSITE" id="PS50943"/>
    </source>
</evidence>
<evidence type="ECO:0000256" key="3">
    <source>
        <dbReference type="ARBA" id="ARBA00023163"/>
    </source>
</evidence>
<gene>
    <name evidence="5" type="ORF">J5Y03_14755</name>
</gene>
<keyword evidence="6" id="KW-1185">Reference proteome</keyword>
<dbReference type="PANTHER" id="PTHR46797:SF23">
    <property type="entry name" value="HTH-TYPE TRANSCRIPTIONAL REGULATOR SUTR"/>
    <property type="match status" value="1"/>
</dbReference>
<reference evidence="5" key="1">
    <citation type="submission" date="2021-04" db="EMBL/GenBank/DDBJ databases">
        <title>Genome seq and assembly of Bacillus sp.</title>
        <authorList>
            <person name="Chhetri G."/>
        </authorList>
    </citation>
    <scope>NUCLEOTIDE SEQUENCE</scope>
    <source>
        <strain evidence="5">RG28</strain>
    </source>
</reference>
<dbReference type="CDD" id="cd00093">
    <property type="entry name" value="HTH_XRE"/>
    <property type="match status" value="1"/>
</dbReference>
<sequence>MDIQKDFGLRVKELRARCGMSQEVLAIHANLDRSYIGGVERGTRNISLQNIEKITNALNVSLSYFFSEERFSTEPAYLQKDFKIPFSERFKYHIDRDKKILSFQVTNLVTEDEVDFITASLSKIWLTFKEGDLNIFVDHREMKDSNSEVAVFSPEVAKKSLILQQKLLPYTNKAVILCNSEFMVNQLNFLTKVSGVYDKSHHLFGENKNMFGEAYQLLEIHGHEMIKE</sequence>
<dbReference type="InterPro" id="IPR050807">
    <property type="entry name" value="TransReg_Diox_bact_type"/>
</dbReference>
<evidence type="ECO:0000256" key="1">
    <source>
        <dbReference type="ARBA" id="ARBA00023015"/>
    </source>
</evidence>
<dbReference type="GO" id="GO:0003677">
    <property type="term" value="F:DNA binding"/>
    <property type="evidence" value="ECO:0007669"/>
    <property type="project" value="UniProtKB-KW"/>
</dbReference>
<dbReference type="Proteomes" id="UP000682134">
    <property type="component" value="Unassembled WGS sequence"/>
</dbReference>
<dbReference type="PROSITE" id="PS50943">
    <property type="entry name" value="HTH_CROC1"/>
    <property type="match status" value="1"/>
</dbReference>
<keyword evidence="3" id="KW-0804">Transcription</keyword>
<evidence type="ECO:0000313" key="5">
    <source>
        <dbReference type="EMBL" id="MBP0726418.1"/>
    </source>
</evidence>